<evidence type="ECO:0000313" key="2">
    <source>
        <dbReference type="EMBL" id="QEL19036.1"/>
    </source>
</evidence>
<reference evidence="3" key="1">
    <citation type="submission" date="2019-08" db="EMBL/GenBank/DDBJ databases">
        <title>Limnoglobus roseus gen. nov., sp. nov., a novel freshwater planctomycete with a giant genome from the family Gemmataceae.</title>
        <authorList>
            <person name="Kulichevskaya I.S."/>
            <person name="Naumoff D.G."/>
            <person name="Miroshnikov K."/>
            <person name="Ivanova A."/>
            <person name="Philippov D.A."/>
            <person name="Hakobyan A."/>
            <person name="Rijpstra I.C."/>
            <person name="Sinninghe Damste J.S."/>
            <person name="Liesack W."/>
            <person name="Dedysh S.N."/>
        </authorList>
    </citation>
    <scope>NUCLEOTIDE SEQUENCE [LARGE SCALE GENOMIC DNA]</scope>
    <source>
        <strain evidence="3">PX52</strain>
    </source>
</reference>
<dbReference type="OrthoDB" id="239743at2"/>
<dbReference type="InterPro" id="IPR019734">
    <property type="entry name" value="TPR_rpt"/>
</dbReference>
<dbReference type="SMART" id="SM00028">
    <property type="entry name" value="TPR"/>
    <property type="match status" value="2"/>
</dbReference>
<feature type="repeat" description="TPR" evidence="1">
    <location>
        <begin position="136"/>
        <end position="169"/>
    </location>
</feature>
<dbReference type="Gene3D" id="1.25.40.10">
    <property type="entry name" value="Tetratricopeptide repeat domain"/>
    <property type="match status" value="1"/>
</dbReference>
<dbReference type="SUPFAM" id="SSF48452">
    <property type="entry name" value="TPR-like"/>
    <property type="match status" value="1"/>
</dbReference>
<proteinExistence type="predicted"/>
<dbReference type="PROSITE" id="PS50005">
    <property type="entry name" value="TPR"/>
    <property type="match status" value="1"/>
</dbReference>
<dbReference type="KEGG" id="lrs:PX52LOC_06090"/>
<evidence type="ECO:0000256" key="1">
    <source>
        <dbReference type="PROSITE-ProRule" id="PRU00339"/>
    </source>
</evidence>
<organism evidence="2 3">
    <name type="scientific">Limnoglobus roseus</name>
    <dbReference type="NCBI Taxonomy" id="2598579"/>
    <lineage>
        <taxon>Bacteria</taxon>
        <taxon>Pseudomonadati</taxon>
        <taxon>Planctomycetota</taxon>
        <taxon>Planctomycetia</taxon>
        <taxon>Gemmatales</taxon>
        <taxon>Gemmataceae</taxon>
        <taxon>Limnoglobus</taxon>
    </lineage>
</organism>
<dbReference type="InterPro" id="IPR011990">
    <property type="entry name" value="TPR-like_helical_dom_sf"/>
</dbReference>
<name>A0A5C1AM44_9BACT</name>
<keyword evidence="3" id="KW-1185">Reference proteome</keyword>
<protein>
    <submittedName>
        <fullName evidence="2">Tetratricopeptide repeat protein</fullName>
    </submittedName>
</protein>
<keyword evidence="1" id="KW-0802">TPR repeat</keyword>
<dbReference type="AlphaFoldDB" id="A0A5C1AM44"/>
<gene>
    <name evidence="2" type="ORF">PX52LOC_06090</name>
</gene>
<dbReference type="EMBL" id="CP042425">
    <property type="protein sequence ID" value="QEL19036.1"/>
    <property type="molecule type" value="Genomic_DNA"/>
</dbReference>
<dbReference type="Pfam" id="PF13432">
    <property type="entry name" value="TPR_16"/>
    <property type="match status" value="1"/>
</dbReference>
<sequence>MRWIAVPLTFFLFGLPATAQVFVGGIPRPAGFPHYRVTGFATGSPIYPWAVRPWGFFAPVPILIVPQPVLIVPVANGLPGLIAPEPPPAEVRPAANWLVIRPEKVPAFPIVARPDLNPAAPPAAAGDRNANPKLEAARQLRLAQAAFTADEYGRAVERLNEAIKVRPDEPLSYFLLAQVRFARGEYAEAVAGIHDGLKLAPDWPASAFTPKPLYAVPAKFDAHLNDLRAAIADQPDDVTLQFLLAHQLWFTGGRDEARKIFRRLLPLLKEKTLVEAYLNVADARLVKK</sequence>
<dbReference type="RefSeq" id="WP_149113478.1">
    <property type="nucleotide sequence ID" value="NZ_CP042425.1"/>
</dbReference>
<evidence type="ECO:0000313" key="3">
    <source>
        <dbReference type="Proteomes" id="UP000324974"/>
    </source>
</evidence>
<accession>A0A5C1AM44</accession>
<dbReference type="Proteomes" id="UP000324974">
    <property type="component" value="Chromosome"/>
</dbReference>